<keyword evidence="1" id="KW-1133">Transmembrane helix</keyword>
<feature type="domain" description="DUF6468" evidence="2">
    <location>
        <begin position="34"/>
        <end position="97"/>
    </location>
</feature>
<keyword evidence="4" id="KW-1185">Reference proteome</keyword>
<dbReference type="Proteomes" id="UP000028702">
    <property type="component" value="Unassembled WGS sequence"/>
</dbReference>
<protein>
    <submittedName>
        <fullName evidence="3">Conserved protein</fullName>
    </submittedName>
</protein>
<dbReference type="eggNOG" id="ENOG5030ZEW">
    <property type="taxonomic scope" value="Bacteria"/>
</dbReference>
<proteinExistence type="predicted"/>
<evidence type="ECO:0000313" key="4">
    <source>
        <dbReference type="Proteomes" id="UP000028702"/>
    </source>
</evidence>
<gene>
    <name evidence="3" type="ORF">M2A_1230</name>
</gene>
<evidence type="ECO:0000259" key="2">
    <source>
        <dbReference type="Pfam" id="PF20072"/>
    </source>
</evidence>
<name>A0A081B9L3_9HYPH</name>
<comment type="caution">
    <text evidence="3">The sequence shown here is derived from an EMBL/GenBank/DDBJ whole genome shotgun (WGS) entry which is preliminary data.</text>
</comment>
<reference evidence="3 4" key="1">
    <citation type="submission" date="2014-07" db="EMBL/GenBank/DDBJ databases">
        <title>Tepidicaulis marinum gen. nov., sp. nov., a novel marine bacterium denitrifying nitrate to nitrous oxide strictly under microaerobic conditions.</title>
        <authorList>
            <person name="Takeuchi M."/>
            <person name="Yamagishi T."/>
            <person name="Kamagata Y."/>
            <person name="Oshima K."/>
            <person name="Hattori M."/>
            <person name="Katayama T."/>
            <person name="Hanada S."/>
            <person name="Tamaki H."/>
            <person name="Marumo K."/>
            <person name="Maeda H."/>
            <person name="Nedachi M."/>
            <person name="Iwasaki W."/>
            <person name="Suwa Y."/>
            <person name="Sakata S."/>
        </authorList>
    </citation>
    <scope>NUCLEOTIDE SEQUENCE [LARGE SCALE GENOMIC DNA]</scope>
    <source>
        <strain evidence="3 4">MA2</strain>
    </source>
</reference>
<organism evidence="3 4">
    <name type="scientific">Tepidicaulis marinus</name>
    <dbReference type="NCBI Taxonomy" id="1333998"/>
    <lineage>
        <taxon>Bacteria</taxon>
        <taxon>Pseudomonadati</taxon>
        <taxon>Pseudomonadota</taxon>
        <taxon>Alphaproteobacteria</taxon>
        <taxon>Hyphomicrobiales</taxon>
        <taxon>Parvibaculaceae</taxon>
        <taxon>Tepidicaulis</taxon>
    </lineage>
</organism>
<evidence type="ECO:0000313" key="3">
    <source>
        <dbReference type="EMBL" id="GAK44731.1"/>
    </source>
</evidence>
<dbReference type="RefSeq" id="WP_052379248.1">
    <property type="nucleotide sequence ID" value="NZ_BBIO01000005.1"/>
</dbReference>
<dbReference type="EMBL" id="BBIO01000005">
    <property type="protein sequence ID" value="GAK44731.1"/>
    <property type="molecule type" value="Genomic_DNA"/>
</dbReference>
<accession>A0A081B9L3</accession>
<dbReference type="Pfam" id="PF20072">
    <property type="entry name" value="DUF6468"/>
    <property type="match status" value="1"/>
</dbReference>
<dbReference type="STRING" id="1333998.M2A_1230"/>
<dbReference type="AlphaFoldDB" id="A0A081B9L3"/>
<dbReference type="InterPro" id="IPR045531">
    <property type="entry name" value="DUF6468"/>
</dbReference>
<evidence type="ECO:0000256" key="1">
    <source>
        <dbReference type="SAM" id="Phobius"/>
    </source>
</evidence>
<sequence length="166" mass="18170">MTIPTGLILEGLLAVLLVATICYCYVLDRKLRALRSGQDGMRELIDALHKATDLAQRSVGQLHDTSRTAADHLDERVKRAREVGDEVTGKIEAGNSKAKALADELSLMVESGNNLAERLEAQVAARTHSRQLPASLRVNRTVPAREEQAASPALQNKLLEALRRAR</sequence>
<feature type="transmembrane region" description="Helical" evidence="1">
    <location>
        <begin position="6"/>
        <end position="26"/>
    </location>
</feature>
<keyword evidence="1" id="KW-0812">Transmembrane</keyword>
<keyword evidence="1" id="KW-0472">Membrane</keyword>